<dbReference type="RefSeq" id="WP_377502576.1">
    <property type="nucleotide sequence ID" value="NZ_JBHMDO010000054.1"/>
</dbReference>
<feature type="compositionally biased region" description="Low complexity" evidence="2">
    <location>
        <begin position="43"/>
        <end position="137"/>
    </location>
</feature>
<name>A0ABV5L301_9BACL</name>
<dbReference type="Pfam" id="PF01391">
    <property type="entry name" value="Collagen"/>
    <property type="match status" value="1"/>
</dbReference>
<reference evidence="3 4" key="1">
    <citation type="submission" date="2024-09" db="EMBL/GenBank/DDBJ databases">
        <authorList>
            <person name="Sun Q."/>
            <person name="Mori K."/>
        </authorList>
    </citation>
    <scope>NUCLEOTIDE SEQUENCE [LARGE SCALE GENOMIC DNA]</scope>
    <source>
        <strain evidence="3 4">TISTR 2452</strain>
    </source>
</reference>
<keyword evidence="1" id="KW-0677">Repeat</keyword>
<comment type="caution">
    <text evidence="3">The sequence shown here is derived from an EMBL/GenBank/DDBJ whole genome shotgun (WGS) entry which is preliminary data.</text>
</comment>
<dbReference type="PANTHER" id="PTHR37456:SF3">
    <property type="entry name" value="COLLAGEN ALPHA-1(XXV) CHAIN"/>
    <property type="match status" value="1"/>
</dbReference>
<sequence>MTRRIYVSDSHFSCCNGHGTTGPTGATGATGPTGVTGATGPTGVTGATGPTGVTGATGPTGVTGATGPTGVTGATGPTGATGATGPTGVTGATGPTGVTGATGPTGVTGATGPTGVTGATGPTGVTGATGPTGATGANGIFQQFQDSENSPNTSGSSAIPIVAATTVLKTITMTSVPAGSRIWLTGIVGWQSTAGTTSVQLQIVRGATVIFSINKHASANGNFDIISANHVDLTPGTGNVTYTLNIQALTGSGNAIGGITFTGALIQP</sequence>
<organism evidence="3 4">
    <name type="scientific">Paenibacillus aurantiacus</name>
    <dbReference type="NCBI Taxonomy" id="1936118"/>
    <lineage>
        <taxon>Bacteria</taxon>
        <taxon>Bacillati</taxon>
        <taxon>Bacillota</taxon>
        <taxon>Bacilli</taxon>
        <taxon>Bacillales</taxon>
        <taxon>Paenibacillaceae</taxon>
        <taxon>Paenibacillus</taxon>
    </lineage>
</organism>
<accession>A0ABV5L301</accession>
<dbReference type="PANTHER" id="PTHR37456">
    <property type="entry name" value="SI:CH211-266K2.1"/>
    <property type="match status" value="1"/>
</dbReference>
<keyword evidence="4" id="KW-1185">Reference proteome</keyword>
<dbReference type="InterPro" id="IPR050938">
    <property type="entry name" value="Collagen_Structural_Proteins"/>
</dbReference>
<evidence type="ECO:0000256" key="2">
    <source>
        <dbReference type="SAM" id="MobiDB-lite"/>
    </source>
</evidence>
<feature type="region of interest" description="Disordered" evidence="2">
    <location>
        <begin position="43"/>
        <end position="139"/>
    </location>
</feature>
<evidence type="ECO:0000313" key="4">
    <source>
        <dbReference type="Proteomes" id="UP001589747"/>
    </source>
</evidence>
<gene>
    <name evidence="3" type="ORF">ACFFSY_33145</name>
</gene>
<protein>
    <recommendedName>
        <fullName evidence="5">Collagen-like protein</fullName>
    </recommendedName>
</protein>
<evidence type="ECO:0000313" key="3">
    <source>
        <dbReference type="EMBL" id="MFB9330813.1"/>
    </source>
</evidence>
<evidence type="ECO:0000256" key="1">
    <source>
        <dbReference type="ARBA" id="ARBA00022737"/>
    </source>
</evidence>
<dbReference type="InterPro" id="IPR008160">
    <property type="entry name" value="Collagen"/>
</dbReference>
<dbReference type="Proteomes" id="UP001589747">
    <property type="component" value="Unassembled WGS sequence"/>
</dbReference>
<proteinExistence type="predicted"/>
<evidence type="ECO:0008006" key="5">
    <source>
        <dbReference type="Google" id="ProtNLM"/>
    </source>
</evidence>
<dbReference type="EMBL" id="JBHMDO010000054">
    <property type="protein sequence ID" value="MFB9330813.1"/>
    <property type="molecule type" value="Genomic_DNA"/>
</dbReference>